<evidence type="ECO:0000256" key="1">
    <source>
        <dbReference type="ARBA" id="ARBA00010515"/>
    </source>
</evidence>
<accession>A0A511ASN7</accession>
<dbReference type="GO" id="GO:0016787">
    <property type="term" value="F:hydrolase activity"/>
    <property type="evidence" value="ECO:0007669"/>
    <property type="project" value="UniProtKB-KW"/>
</dbReference>
<keyword evidence="3" id="KW-0472">Membrane</keyword>
<dbReference type="PROSITE" id="PS01173">
    <property type="entry name" value="LIPASE_GDXG_HIS"/>
    <property type="match status" value="1"/>
</dbReference>
<evidence type="ECO:0000313" key="5">
    <source>
        <dbReference type="EMBL" id="GEK91215.1"/>
    </source>
</evidence>
<dbReference type="Gene3D" id="3.40.50.1820">
    <property type="entry name" value="alpha/beta hydrolase"/>
    <property type="match status" value="1"/>
</dbReference>
<name>A0A511ASN7_9LACT</name>
<dbReference type="Proteomes" id="UP000321662">
    <property type="component" value="Unassembled WGS sequence"/>
</dbReference>
<feature type="transmembrane region" description="Helical" evidence="3">
    <location>
        <begin position="92"/>
        <end position="110"/>
    </location>
</feature>
<evidence type="ECO:0000259" key="4">
    <source>
        <dbReference type="Pfam" id="PF20434"/>
    </source>
</evidence>
<evidence type="ECO:0000256" key="2">
    <source>
        <dbReference type="ARBA" id="ARBA00022801"/>
    </source>
</evidence>
<gene>
    <name evidence="5" type="ORF">AKA01nite_08370</name>
</gene>
<dbReference type="OrthoDB" id="9815425at2"/>
<organism evidence="5 6">
    <name type="scientific">Alkalibacterium kapii</name>
    <dbReference type="NCBI Taxonomy" id="426704"/>
    <lineage>
        <taxon>Bacteria</taxon>
        <taxon>Bacillati</taxon>
        <taxon>Bacillota</taxon>
        <taxon>Bacilli</taxon>
        <taxon>Lactobacillales</taxon>
        <taxon>Carnobacteriaceae</taxon>
        <taxon>Alkalibacterium</taxon>
    </lineage>
</organism>
<keyword evidence="3" id="KW-0812">Transmembrane</keyword>
<reference evidence="5 6" key="1">
    <citation type="submission" date="2019-07" db="EMBL/GenBank/DDBJ databases">
        <title>Whole genome shotgun sequence of Alkalibacterium kapii NBRC 103247.</title>
        <authorList>
            <person name="Hosoyama A."/>
            <person name="Uohara A."/>
            <person name="Ohji S."/>
            <person name="Ichikawa N."/>
        </authorList>
    </citation>
    <scope>NUCLEOTIDE SEQUENCE [LARGE SCALE GENOMIC DNA]</scope>
    <source>
        <strain evidence="5 6">NBRC 103247</strain>
    </source>
</reference>
<keyword evidence="6" id="KW-1185">Reference proteome</keyword>
<comment type="similarity">
    <text evidence="1">Belongs to the 'GDXG' lipolytic enzyme family.</text>
</comment>
<evidence type="ECO:0000256" key="3">
    <source>
        <dbReference type="SAM" id="Phobius"/>
    </source>
</evidence>
<feature type="transmembrane region" description="Helical" evidence="3">
    <location>
        <begin position="30"/>
        <end position="49"/>
    </location>
</feature>
<keyword evidence="3" id="KW-1133">Transmembrane helix</keyword>
<protein>
    <recommendedName>
        <fullName evidence="4">BD-FAE-like domain-containing protein</fullName>
    </recommendedName>
</protein>
<dbReference type="InterPro" id="IPR050300">
    <property type="entry name" value="GDXG_lipolytic_enzyme"/>
</dbReference>
<keyword evidence="2" id="KW-0378">Hydrolase</keyword>
<dbReference type="Pfam" id="PF20434">
    <property type="entry name" value="BD-FAE"/>
    <property type="match status" value="1"/>
</dbReference>
<feature type="transmembrane region" description="Helical" evidence="3">
    <location>
        <begin position="61"/>
        <end position="80"/>
    </location>
</feature>
<evidence type="ECO:0000313" key="6">
    <source>
        <dbReference type="Proteomes" id="UP000321662"/>
    </source>
</evidence>
<comment type="caution">
    <text evidence="5">The sequence shown here is derived from an EMBL/GenBank/DDBJ whole genome shotgun (WGS) entry which is preliminary data.</text>
</comment>
<feature type="domain" description="BD-FAE-like" evidence="4">
    <location>
        <begin position="292"/>
        <end position="448"/>
    </location>
</feature>
<dbReference type="SUPFAM" id="SSF53474">
    <property type="entry name" value="alpha/beta-Hydrolases"/>
    <property type="match status" value="1"/>
</dbReference>
<feature type="transmembrane region" description="Helical" evidence="3">
    <location>
        <begin position="135"/>
        <end position="159"/>
    </location>
</feature>
<dbReference type="PANTHER" id="PTHR48081">
    <property type="entry name" value="AB HYDROLASE SUPERFAMILY PROTEIN C4A8.06C"/>
    <property type="match status" value="1"/>
</dbReference>
<dbReference type="InterPro" id="IPR002168">
    <property type="entry name" value="Lipase_GDXG_HIS_AS"/>
</dbReference>
<dbReference type="RefSeq" id="WP_146924050.1">
    <property type="nucleotide sequence ID" value="NZ_BJUY01000007.1"/>
</dbReference>
<feature type="transmembrane region" description="Helical" evidence="3">
    <location>
        <begin position="171"/>
        <end position="190"/>
    </location>
</feature>
<dbReference type="AlphaFoldDB" id="A0A511ASN7"/>
<dbReference type="InterPro" id="IPR049492">
    <property type="entry name" value="BD-FAE-like_dom"/>
</dbReference>
<sequence length="538" mass="59781">MAHSLKSLFVLNIISIVASLVYFFVPGPSIYANVYGLILILTLTSNILAATFIKQKKKWRFSYLLLSSFGLLIVMGLNTVTSLDPANHSSQSILSIAIMVLLLIIGARLTSKSFSSQNKTDNIEQALKTYRKTRIALLLLLSFLMLVGGLLALIMLTNIPVSLIEAGLSPYSLFYSLIFLSISGMSLNLINVKKHSIITYSLGAFGVVLYILFALPFLSIPSMLNEAEENYTEAFGNEWKSFDDNITEFRDVPVSIPAFFFGSPSDDYSLEEDVLFYEGTEGIDDGLKLRFDAYTPQEKAEELPGEGSVLIRIHGGGWSTGDKGAFNFSQINKYFASQGYIVFDVQYGLEKRGQSALFLSGPDEVYGTFSIDDMVRHLSIFTTYLAENKEDYGADIDSVFISGGSAGGHLASALALAQASGDYTDLIDPRISVQGLIPYYPANDLSHHRDISGTDELVDPKQLVDSNSPPVLLFQGDRDGFVDPQIAKEFKQAYLEEDNEAFAILWMPYGAHASDIYFPGFYNQTFIYYMERFMYQFK</sequence>
<dbReference type="InterPro" id="IPR029058">
    <property type="entry name" value="AB_hydrolase_fold"/>
</dbReference>
<feature type="transmembrane region" description="Helical" evidence="3">
    <location>
        <begin position="197"/>
        <end position="218"/>
    </location>
</feature>
<feature type="transmembrane region" description="Helical" evidence="3">
    <location>
        <begin position="7"/>
        <end position="24"/>
    </location>
</feature>
<dbReference type="EMBL" id="BJUY01000007">
    <property type="protein sequence ID" value="GEK91215.1"/>
    <property type="molecule type" value="Genomic_DNA"/>
</dbReference>
<proteinExistence type="inferred from homology"/>